<dbReference type="GO" id="GO:0016853">
    <property type="term" value="F:isomerase activity"/>
    <property type="evidence" value="ECO:0007669"/>
    <property type="project" value="UniProtKB-KW"/>
</dbReference>
<sequence length="460" mass="51176">MTHIRFSGENASHLKQADLDQLNDDIEKAHLQLHEKTGAGNDCLGWIDLPEKMMNSDEFSRIKIAAEAIQHSSDVLLVIGIGGSYLGARAAMDMLNHSFQHMLPEDKRNVPHVIFAGNHISSTYIRDLQDVLENKDVSINVISKSGTTPEPAIAFRIFRRLLEDKYGKDEARKRIYVTTNAENGALKTVAETEGYDTFVIPNDVGGRYSVLTAVGLLPVAVSGIAIDDIINGAQSAMHDLNEPDPNNNPAYQYASARNILYNKGKTTELLITYEPHLHMFSEWWKQLFGESEGKNQTGIFPAPAHFTTDLHSMGQYIQDGRRDLFETILHVNRPKKTMTLGKDAENADGLNYLAGKTLHDINDKAYQGTVLAHTDGGVPNLVIDVPALDAYTFGYLVYFFEKACAMSGYLLGVNPFDQPGVEAYKRNMLALLGKPELDDEREHLETRLNAVNPHNNGFYV</sequence>
<dbReference type="PROSITE" id="PS51463">
    <property type="entry name" value="P_GLUCOSE_ISOMERASE_3"/>
    <property type="match status" value="1"/>
</dbReference>
<comment type="caution">
    <text evidence="9">The sequence shown here is derived from an EMBL/GenBank/DDBJ whole genome shotgun (WGS) entry which is preliminary data.</text>
</comment>
<comment type="pathway">
    <text evidence="1 7 8">Carbohydrate degradation; glycolysis; D-glyceraldehyde 3-phosphate and glycerone phosphate from D-glucose: step 2/4.</text>
</comment>
<evidence type="ECO:0000256" key="5">
    <source>
        <dbReference type="ARBA" id="ARBA00023235"/>
    </source>
</evidence>
<evidence type="ECO:0000313" key="10">
    <source>
        <dbReference type="Proteomes" id="UP001501459"/>
    </source>
</evidence>
<proteinExistence type="inferred from homology"/>
<feature type="active site" description="Proton donor" evidence="7">
    <location>
        <position position="290"/>
    </location>
</feature>
<comment type="catalytic activity">
    <reaction evidence="6 7 8">
        <text>alpha-D-glucose 6-phosphate = beta-D-fructose 6-phosphate</text>
        <dbReference type="Rhea" id="RHEA:11816"/>
        <dbReference type="ChEBI" id="CHEBI:57634"/>
        <dbReference type="ChEBI" id="CHEBI:58225"/>
        <dbReference type="EC" id="5.3.1.9"/>
    </reaction>
</comment>
<dbReference type="CDD" id="cd05015">
    <property type="entry name" value="SIS_PGI_1"/>
    <property type="match status" value="1"/>
</dbReference>
<protein>
    <recommendedName>
        <fullName evidence="7">Glucose-6-phosphate isomerase</fullName>
        <shortName evidence="7">GPI</shortName>
        <ecNumber evidence="7">5.3.1.9</ecNumber>
    </recommendedName>
    <alternativeName>
        <fullName evidence="7">Phosphoglucose isomerase</fullName>
        <shortName evidence="7">PGI</shortName>
    </alternativeName>
    <alternativeName>
        <fullName evidence="7">Phosphohexose isomerase</fullName>
        <shortName evidence="7">PHI</shortName>
    </alternativeName>
</protein>
<dbReference type="PANTHER" id="PTHR11469:SF1">
    <property type="entry name" value="GLUCOSE-6-PHOSPHATE ISOMERASE"/>
    <property type="match status" value="1"/>
</dbReference>
<evidence type="ECO:0000256" key="2">
    <source>
        <dbReference type="ARBA" id="ARBA00006604"/>
    </source>
</evidence>
<dbReference type="InterPro" id="IPR035482">
    <property type="entry name" value="SIS_PGI_2"/>
</dbReference>
<dbReference type="EC" id="5.3.1.9" evidence="7"/>
<dbReference type="Proteomes" id="UP001501459">
    <property type="component" value="Unassembled WGS sequence"/>
</dbReference>
<dbReference type="PRINTS" id="PR00662">
    <property type="entry name" value="G6PISOMERASE"/>
</dbReference>
<reference evidence="10" key="1">
    <citation type="journal article" date="2019" name="Int. J. Syst. Evol. Microbiol.">
        <title>The Global Catalogue of Microorganisms (GCM) 10K type strain sequencing project: providing services to taxonomists for standard genome sequencing and annotation.</title>
        <authorList>
            <consortium name="The Broad Institute Genomics Platform"/>
            <consortium name="The Broad Institute Genome Sequencing Center for Infectious Disease"/>
            <person name="Wu L."/>
            <person name="Ma J."/>
        </authorList>
    </citation>
    <scope>NUCLEOTIDE SEQUENCE [LARGE SCALE GENOMIC DNA]</scope>
    <source>
        <strain evidence="10">JCM 12149</strain>
    </source>
</reference>
<keyword evidence="4 7" id="KW-0324">Glycolysis</keyword>
<keyword evidence="3 7" id="KW-0312">Gluconeogenesis</keyword>
<keyword evidence="7" id="KW-0597">Phosphoprotein</keyword>
<evidence type="ECO:0000256" key="8">
    <source>
        <dbReference type="RuleBase" id="RU000612"/>
    </source>
</evidence>
<comment type="caution">
    <text evidence="7">Lacks conserved residue(s) required for the propagation of feature annotation.</text>
</comment>
<dbReference type="SUPFAM" id="SSF53697">
    <property type="entry name" value="SIS domain"/>
    <property type="match status" value="1"/>
</dbReference>
<name>A0ABP3IV17_9BACI</name>
<dbReference type="InterPro" id="IPR018189">
    <property type="entry name" value="Phosphoglucose_isomerase_CS"/>
</dbReference>
<dbReference type="NCBIfam" id="NF010697">
    <property type="entry name" value="PRK14097.1"/>
    <property type="match status" value="1"/>
</dbReference>
<comment type="subcellular location">
    <subcellularLocation>
        <location evidence="7">Cytoplasm</location>
    </subcellularLocation>
</comment>
<accession>A0ABP3IV17</accession>
<comment type="similarity">
    <text evidence="2 7 8">Belongs to the GPI family.</text>
</comment>
<comment type="function">
    <text evidence="7">Catalyzes the reversible isomerization of glucose-6-phosphate to fructose-6-phosphate.</text>
</comment>
<dbReference type="RefSeq" id="WP_343750470.1">
    <property type="nucleotide sequence ID" value="NZ_BAAADM010000002.1"/>
</dbReference>
<keyword evidence="10" id="KW-1185">Reference proteome</keyword>
<gene>
    <name evidence="7" type="primary">pgi</name>
    <name evidence="9" type="ORF">GCM10008983_01120</name>
</gene>
<evidence type="ECO:0000256" key="4">
    <source>
        <dbReference type="ARBA" id="ARBA00023152"/>
    </source>
</evidence>
<dbReference type="Pfam" id="PF00342">
    <property type="entry name" value="PGI"/>
    <property type="match status" value="1"/>
</dbReference>
<dbReference type="InterPro" id="IPR001672">
    <property type="entry name" value="G6P_Isomerase"/>
</dbReference>
<dbReference type="PROSITE" id="PS00174">
    <property type="entry name" value="P_GLUCOSE_ISOMERASE_2"/>
    <property type="match status" value="1"/>
</dbReference>
<keyword evidence="7" id="KW-0963">Cytoplasm</keyword>
<comment type="pathway">
    <text evidence="7">Carbohydrate biosynthesis; gluconeogenesis.</text>
</comment>
<evidence type="ECO:0000313" key="9">
    <source>
        <dbReference type="EMBL" id="GAA0428579.1"/>
    </source>
</evidence>
<evidence type="ECO:0000256" key="6">
    <source>
        <dbReference type="ARBA" id="ARBA00029321"/>
    </source>
</evidence>
<dbReference type="HAMAP" id="MF_00473">
    <property type="entry name" value="G6P_isomerase"/>
    <property type="match status" value="1"/>
</dbReference>
<evidence type="ECO:0000256" key="1">
    <source>
        <dbReference type="ARBA" id="ARBA00004926"/>
    </source>
</evidence>
<feature type="active site" evidence="7">
    <location>
        <position position="425"/>
    </location>
</feature>
<dbReference type="PANTHER" id="PTHR11469">
    <property type="entry name" value="GLUCOSE-6-PHOSPHATE ISOMERASE"/>
    <property type="match status" value="1"/>
</dbReference>
<keyword evidence="5 7" id="KW-0413">Isomerase</keyword>
<dbReference type="Gene3D" id="3.40.50.10490">
    <property type="entry name" value="Glucose-6-phosphate isomerase like protein, domain 1"/>
    <property type="match status" value="2"/>
</dbReference>
<dbReference type="CDD" id="cd05016">
    <property type="entry name" value="SIS_PGI_2"/>
    <property type="match status" value="1"/>
</dbReference>
<dbReference type="EMBL" id="BAAADM010000002">
    <property type="protein sequence ID" value="GAA0428579.1"/>
    <property type="molecule type" value="Genomic_DNA"/>
</dbReference>
<dbReference type="InterPro" id="IPR046348">
    <property type="entry name" value="SIS_dom_sf"/>
</dbReference>
<evidence type="ECO:0000256" key="3">
    <source>
        <dbReference type="ARBA" id="ARBA00022432"/>
    </source>
</evidence>
<organism evidence="9 10">
    <name type="scientific">Lentibacillus halophilus</name>
    <dbReference type="NCBI Taxonomy" id="295065"/>
    <lineage>
        <taxon>Bacteria</taxon>
        <taxon>Bacillati</taxon>
        <taxon>Bacillota</taxon>
        <taxon>Bacilli</taxon>
        <taxon>Bacillales</taxon>
        <taxon>Bacillaceae</taxon>
        <taxon>Lentibacillus</taxon>
    </lineage>
</organism>
<feature type="modified residue" description="Phosphothreonine" evidence="7">
    <location>
        <position position="37"/>
    </location>
</feature>
<dbReference type="InterPro" id="IPR035476">
    <property type="entry name" value="SIS_PGI_1"/>
</dbReference>
<evidence type="ECO:0000256" key="7">
    <source>
        <dbReference type="HAMAP-Rule" id="MF_00473"/>
    </source>
</evidence>
<dbReference type="PROSITE" id="PS00765">
    <property type="entry name" value="P_GLUCOSE_ISOMERASE_1"/>
    <property type="match status" value="1"/>
</dbReference>